<dbReference type="SUPFAM" id="SSF51735">
    <property type="entry name" value="NAD(P)-binding Rossmann-fold domains"/>
    <property type="match status" value="1"/>
</dbReference>
<dbReference type="Gene3D" id="3.40.50.720">
    <property type="entry name" value="NAD(P)-binding Rossmann-like Domain"/>
    <property type="match status" value="1"/>
</dbReference>
<proteinExistence type="inferred from homology"/>
<accession>A0AA41Z3V5</accession>
<comment type="similarity">
    <text evidence="2 6">Belongs to the dTDP-4-dehydrorhamnose reductase family.</text>
</comment>
<name>A0AA41Z3V5_9HYPH</name>
<dbReference type="Pfam" id="PF04321">
    <property type="entry name" value="RmlD_sub_bind"/>
    <property type="match status" value="1"/>
</dbReference>
<organism evidence="8 9">
    <name type="scientific">Lichenifustis flavocetrariae</name>
    <dbReference type="NCBI Taxonomy" id="2949735"/>
    <lineage>
        <taxon>Bacteria</taxon>
        <taxon>Pseudomonadati</taxon>
        <taxon>Pseudomonadota</taxon>
        <taxon>Alphaproteobacteria</taxon>
        <taxon>Hyphomicrobiales</taxon>
        <taxon>Lichenihabitantaceae</taxon>
        <taxon>Lichenifustis</taxon>
    </lineage>
</organism>
<comment type="catalytic activity">
    <reaction evidence="5 6">
        <text>dTDP-beta-L-rhamnose + NADP(+) = dTDP-4-dehydro-beta-L-rhamnose + NADPH + H(+)</text>
        <dbReference type="Rhea" id="RHEA:21796"/>
        <dbReference type="ChEBI" id="CHEBI:15378"/>
        <dbReference type="ChEBI" id="CHEBI:57510"/>
        <dbReference type="ChEBI" id="CHEBI:57783"/>
        <dbReference type="ChEBI" id="CHEBI:58349"/>
        <dbReference type="ChEBI" id="CHEBI:62830"/>
        <dbReference type="EC" id="1.1.1.133"/>
    </reaction>
</comment>
<dbReference type="RefSeq" id="WP_282589596.1">
    <property type="nucleotide sequence ID" value="NZ_JAMOIM010000119.1"/>
</dbReference>
<gene>
    <name evidence="8" type="primary">rfbD</name>
    <name evidence="8" type="ORF">M8523_35915</name>
</gene>
<comment type="caution">
    <text evidence="8">The sequence shown here is derived from an EMBL/GenBank/DDBJ whole genome shotgun (WGS) entry which is preliminary data.</text>
</comment>
<evidence type="ECO:0000256" key="3">
    <source>
        <dbReference type="ARBA" id="ARBA00012929"/>
    </source>
</evidence>
<dbReference type="EMBL" id="JAMOIM010000119">
    <property type="protein sequence ID" value="MCW6513224.1"/>
    <property type="molecule type" value="Genomic_DNA"/>
</dbReference>
<evidence type="ECO:0000259" key="7">
    <source>
        <dbReference type="Pfam" id="PF04321"/>
    </source>
</evidence>
<reference evidence="8" key="1">
    <citation type="submission" date="2022-05" db="EMBL/GenBank/DDBJ databases">
        <authorList>
            <person name="Pankratov T."/>
        </authorList>
    </citation>
    <scope>NUCLEOTIDE SEQUENCE</scope>
    <source>
        <strain evidence="8">BP6-180914</strain>
    </source>
</reference>
<dbReference type="PANTHER" id="PTHR10491:SF4">
    <property type="entry name" value="METHIONINE ADENOSYLTRANSFERASE 2 SUBUNIT BETA"/>
    <property type="match status" value="1"/>
</dbReference>
<dbReference type="CDD" id="cd05254">
    <property type="entry name" value="dTDP_HR_like_SDR_e"/>
    <property type="match status" value="1"/>
</dbReference>
<sequence length="296" mass="30766">MRVVVTGRDGQVVRSLLERGARAGVDVIALGRPALDLADPAGVDAAVAQAAPHVVVNAAAYTAVDKAESEPELAWAINAGGAKAVAQAAARRGVPVIQISTDYVFDGSLDRPYREDDPTQPLGIYGQSKRAGEEAVAAATDNHAILRTAWVYSPFGANFVKTMLRVGASRDELSVVADQKGCPTSALDMADAILAVARNLVDRPDADLRGLFHMSGSGSTTWAAFAEAIFAASRSAGGPSAAVRPITTADYPTPARRPANSQLDCGKLARLHGVVLPAWQGSVASCVTRLLREASA</sequence>
<dbReference type="InterPro" id="IPR036291">
    <property type="entry name" value="NAD(P)-bd_dom_sf"/>
</dbReference>
<comment type="cofactor">
    <cofactor evidence="6">
        <name>Mg(2+)</name>
        <dbReference type="ChEBI" id="CHEBI:18420"/>
    </cofactor>
    <text evidence="6">Binds 1 Mg(2+) ion per monomer.</text>
</comment>
<dbReference type="GO" id="GO:0008831">
    <property type="term" value="F:dTDP-4-dehydrorhamnose reductase activity"/>
    <property type="evidence" value="ECO:0007669"/>
    <property type="project" value="UniProtKB-EC"/>
</dbReference>
<dbReference type="AlphaFoldDB" id="A0AA41Z3V5"/>
<feature type="domain" description="RmlD-like substrate binding" evidence="7">
    <location>
        <begin position="1"/>
        <end position="290"/>
    </location>
</feature>
<dbReference type="FunFam" id="3.40.50.720:FF:000159">
    <property type="entry name" value="dTDP-4-dehydrorhamnose reductase"/>
    <property type="match status" value="1"/>
</dbReference>
<evidence type="ECO:0000256" key="5">
    <source>
        <dbReference type="ARBA" id="ARBA00048200"/>
    </source>
</evidence>
<dbReference type="NCBIfam" id="TIGR01214">
    <property type="entry name" value="rmlD"/>
    <property type="match status" value="1"/>
</dbReference>
<evidence type="ECO:0000256" key="4">
    <source>
        <dbReference type="ARBA" id="ARBA00017099"/>
    </source>
</evidence>
<dbReference type="PANTHER" id="PTHR10491">
    <property type="entry name" value="DTDP-4-DEHYDRORHAMNOSE REDUCTASE"/>
    <property type="match status" value="1"/>
</dbReference>
<protein>
    <recommendedName>
        <fullName evidence="4 6">dTDP-4-dehydrorhamnose reductase</fullName>
        <ecNumber evidence="3 6">1.1.1.133</ecNumber>
    </recommendedName>
</protein>
<comment type="function">
    <text evidence="6">Catalyzes the reduction of dTDP-6-deoxy-L-lyxo-4-hexulose to yield dTDP-L-rhamnose.</text>
</comment>
<evidence type="ECO:0000256" key="6">
    <source>
        <dbReference type="RuleBase" id="RU364082"/>
    </source>
</evidence>
<dbReference type="InterPro" id="IPR005913">
    <property type="entry name" value="dTDP_dehydrorham_reduct"/>
</dbReference>
<keyword evidence="6 8" id="KW-0560">Oxidoreductase</keyword>
<dbReference type="Proteomes" id="UP001165667">
    <property type="component" value="Unassembled WGS sequence"/>
</dbReference>
<dbReference type="InterPro" id="IPR029903">
    <property type="entry name" value="RmlD-like-bd"/>
</dbReference>
<keyword evidence="9" id="KW-1185">Reference proteome</keyword>
<evidence type="ECO:0000313" key="9">
    <source>
        <dbReference type="Proteomes" id="UP001165667"/>
    </source>
</evidence>
<evidence type="ECO:0000313" key="8">
    <source>
        <dbReference type="EMBL" id="MCW6513224.1"/>
    </source>
</evidence>
<dbReference type="EC" id="1.1.1.133" evidence="3 6"/>
<dbReference type="Gene3D" id="3.90.25.10">
    <property type="entry name" value="UDP-galactose 4-epimerase, domain 1"/>
    <property type="match status" value="1"/>
</dbReference>
<keyword evidence="6" id="KW-0521">NADP</keyword>
<evidence type="ECO:0000256" key="2">
    <source>
        <dbReference type="ARBA" id="ARBA00010944"/>
    </source>
</evidence>
<comment type="pathway">
    <text evidence="1 6">Carbohydrate biosynthesis; dTDP-L-rhamnose biosynthesis.</text>
</comment>
<evidence type="ECO:0000256" key="1">
    <source>
        <dbReference type="ARBA" id="ARBA00004781"/>
    </source>
</evidence>